<sequence length="229" mass="25109">MATPYVPVPIPVGSSSSSFTNRNQRRSSIGSISTSSSSSKGQPEDSTVGSFKKMSMPDQTGSTSSACSSPLVRTKFTGLDTSIEYCTQPIEEIEQNTDSRSWEDRPSTPTILGYEVMEERAKFTVSFRNRLVCSYRLGADLLEMSTEEKDLGVLVDSRLVMSQQCALVARKANGILGCIKKGVASRSKGVILPLCSALVRPHLDYCVQFWAPQFKKDDLLEESCEGPQR</sequence>
<feature type="compositionally biased region" description="Pro residues" evidence="1">
    <location>
        <begin position="1"/>
        <end position="10"/>
    </location>
</feature>
<feature type="compositionally biased region" description="Polar residues" evidence="1">
    <location>
        <begin position="40"/>
        <end position="49"/>
    </location>
</feature>
<accession>A0A8C9FXK1</accession>
<proteinExistence type="predicted"/>
<dbReference type="Ensembl" id="ENSPSTT00000019527.1">
    <property type="protein sequence ID" value="ENSPSTP00000018637.1"/>
    <property type="gene ID" value="ENSPSTG00000013402.1"/>
</dbReference>
<feature type="compositionally biased region" description="Low complexity" evidence="1">
    <location>
        <begin position="27"/>
        <end position="39"/>
    </location>
</feature>
<protein>
    <submittedName>
        <fullName evidence="2">Uncharacterized protein</fullName>
    </submittedName>
</protein>
<dbReference type="PANTHER" id="PTHR33332">
    <property type="entry name" value="REVERSE TRANSCRIPTASE DOMAIN-CONTAINING PROTEIN"/>
    <property type="match status" value="1"/>
</dbReference>
<evidence type="ECO:0000313" key="2">
    <source>
        <dbReference type="Ensembl" id="ENSPSTP00000020976.1"/>
    </source>
</evidence>
<reference evidence="2" key="1">
    <citation type="submission" date="2025-05" db="UniProtKB">
        <authorList>
            <consortium name="Ensembl"/>
        </authorList>
    </citation>
    <scope>IDENTIFICATION</scope>
</reference>
<dbReference type="AlphaFoldDB" id="A0A8C9FXK1"/>
<organism evidence="2 3">
    <name type="scientific">Pavo cristatus</name>
    <name type="common">Indian peafowl</name>
    <name type="synonym">Blue peafowl</name>
    <dbReference type="NCBI Taxonomy" id="9049"/>
    <lineage>
        <taxon>Eukaryota</taxon>
        <taxon>Metazoa</taxon>
        <taxon>Chordata</taxon>
        <taxon>Craniata</taxon>
        <taxon>Vertebrata</taxon>
        <taxon>Euteleostomi</taxon>
        <taxon>Archelosauria</taxon>
        <taxon>Archosauria</taxon>
        <taxon>Dinosauria</taxon>
        <taxon>Saurischia</taxon>
        <taxon>Theropoda</taxon>
        <taxon>Coelurosauria</taxon>
        <taxon>Aves</taxon>
        <taxon>Neognathae</taxon>
        <taxon>Galloanserae</taxon>
        <taxon>Galliformes</taxon>
        <taxon>Phasianidae</taxon>
        <taxon>Phasianinae</taxon>
        <taxon>Pavo</taxon>
    </lineage>
</organism>
<dbReference type="Proteomes" id="UP000694428">
    <property type="component" value="Unplaced"/>
</dbReference>
<evidence type="ECO:0000313" key="3">
    <source>
        <dbReference type="Proteomes" id="UP000694428"/>
    </source>
</evidence>
<dbReference type="Ensembl" id="ENSPSTT00000022006.1">
    <property type="protein sequence ID" value="ENSPSTP00000020976.1"/>
    <property type="gene ID" value="ENSPSTG00000015265.1"/>
</dbReference>
<keyword evidence="3" id="KW-1185">Reference proteome</keyword>
<name>A0A8C9FXK1_PAVCR</name>
<evidence type="ECO:0000256" key="1">
    <source>
        <dbReference type="SAM" id="MobiDB-lite"/>
    </source>
</evidence>
<feature type="compositionally biased region" description="Polar residues" evidence="1">
    <location>
        <begin position="57"/>
        <end position="68"/>
    </location>
</feature>
<feature type="region of interest" description="Disordered" evidence="1">
    <location>
        <begin position="1"/>
        <end position="68"/>
    </location>
</feature>